<feature type="transmembrane region" description="Helical" evidence="17">
    <location>
        <begin position="71"/>
        <end position="88"/>
    </location>
</feature>
<sequence>MEATSSVDENVEAKKKEKTSIKTKLQRFGSKLSGMVMPNIGAFIAWGLITALFMKSGWLPNAQLAKMITPMVTYLLPLLIGFTGGNVIDGHRGGVVGAISTMGVIVGTNIPMFIGAMVMGPLGGWSIKKFDEWAQPRTKQGFEMLVNNFSAGILGMILAIIGFFGIGPLVSTLSGALAIGVDWIIAHNLLPLANVVIEPAKILFLNNAINQGILTPLGIQASASAGKSILFLLEPDPGPGLGVLLAFMFFGKGTAKSSASGAAIIHFFGGIHEIYFPYVLMKPALFLSVIGGGVTGTFMFSLFGSGLKASPSPGSIISILLMTPKGVMNYVGILAGVTAATVVSFLISMVILKRDKSDDGDLAASQAALSSEKASAKGQASADASGTQASTDSAKAILATANEVNHIIFACDAGMGSSAMGASILRDKVKKAGLNLSVTNTAINNLKDESGLLVVTQDELADRALTKTPSAVHVAVENFLNSPKYDEIVAGLKTKEVSGADTAPKAKPTSTDSADDKAETNLQDIDVSKIKVIDFIHHDQNVGSATMGRSIFKDNMKKAGLENIKVQHVSVGEVDDKDSILVIASRDTAKRIKLSFKNVQVLVVDSLIDPPEYDKLISEMK</sequence>
<dbReference type="GO" id="GO:0009401">
    <property type="term" value="P:phosphoenolpyruvate-dependent sugar phosphotransferase system"/>
    <property type="evidence" value="ECO:0007669"/>
    <property type="project" value="UniProtKB-KW"/>
</dbReference>
<dbReference type="GO" id="GO:0005886">
    <property type="term" value="C:plasma membrane"/>
    <property type="evidence" value="ECO:0007669"/>
    <property type="project" value="UniProtKB-SubCell"/>
</dbReference>
<evidence type="ECO:0000256" key="2">
    <source>
        <dbReference type="ARBA" id="ARBA00002434"/>
    </source>
</evidence>
<dbReference type="NCBIfam" id="NF011663">
    <property type="entry name" value="PRK15083.1"/>
    <property type="match status" value="1"/>
</dbReference>
<feature type="domain" description="PTS EIIC type-2" evidence="19">
    <location>
        <begin position="28"/>
        <end position="347"/>
    </location>
</feature>
<evidence type="ECO:0000259" key="19">
    <source>
        <dbReference type="PROSITE" id="PS51104"/>
    </source>
</evidence>
<dbReference type="GO" id="GO:0090563">
    <property type="term" value="F:protein-phosphocysteine-sugar phosphotransferase activity"/>
    <property type="evidence" value="ECO:0007669"/>
    <property type="project" value="TreeGrafter"/>
</dbReference>
<dbReference type="AlphaFoldDB" id="A0A0H4QK22"/>
<evidence type="ECO:0000256" key="5">
    <source>
        <dbReference type="ARBA" id="ARBA00021825"/>
    </source>
</evidence>
<comment type="subcellular location">
    <subcellularLocation>
        <location evidence="3">Cell membrane</location>
        <topology evidence="3">Multi-pass membrane protein</topology>
    </subcellularLocation>
</comment>
<evidence type="ECO:0000256" key="13">
    <source>
        <dbReference type="ARBA" id="ARBA00022989"/>
    </source>
</evidence>
<dbReference type="InterPro" id="IPR013014">
    <property type="entry name" value="PTS_EIIC_2"/>
</dbReference>
<dbReference type="EMBL" id="CP012034">
    <property type="protein sequence ID" value="AKP68277.1"/>
    <property type="molecule type" value="Genomic_DNA"/>
</dbReference>
<evidence type="ECO:0000256" key="15">
    <source>
        <dbReference type="ARBA" id="ARBA00033349"/>
    </source>
</evidence>
<proteinExistence type="predicted"/>
<accession>A0A0H4QK22</accession>
<gene>
    <name evidence="20" type="ORF">ABM34_12510</name>
</gene>
<dbReference type="InterPro" id="IPR004718">
    <property type="entry name" value="PTS_IIC_mtl"/>
</dbReference>
<feature type="transmembrane region" description="Helical" evidence="17">
    <location>
        <begin position="145"/>
        <end position="170"/>
    </location>
</feature>
<dbReference type="GO" id="GO:0022872">
    <property type="term" value="F:protein-N(PI)-phosphohistidine-mannitol phosphotransferase system transmembrane transporter activity"/>
    <property type="evidence" value="ECO:0007669"/>
    <property type="project" value="InterPro"/>
</dbReference>
<dbReference type="PANTHER" id="PTHR30181">
    <property type="entry name" value="MANNITOL PERMEASE IIC COMPONENT"/>
    <property type="match status" value="1"/>
</dbReference>
<keyword evidence="8" id="KW-0597">Phosphoprotein</keyword>
<evidence type="ECO:0000256" key="9">
    <source>
        <dbReference type="ARBA" id="ARBA00022597"/>
    </source>
</evidence>
<evidence type="ECO:0000256" key="7">
    <source>
        <dbReference type="ARBA" id="ARBA00022475"/>
    </source>
</evidence>
<evidence type="ECO:0000313" key="20">
    <source>
        <dbReference type="EMBL" id="AKP68277.1"/>
    </source>
</evidence>
<name>A0A0H4QK22_9LACO</name>
<feature type="transmembrane region" description="Helical" evidence="17">
    <location>
        <begin position="284"/>
        <end position="307"/>
    </location>
</feature>
<evidence type="ECO:0000256" key="1">
    <source>
        <dbReference type="ARBA" id="ARBA00001655"/>
    </source>
</evidence>
<reference evidence="21" key="1">
    <citation type="submission" date="2015-07" db="EMBL/GenBank/DDBJ databases">
        <title>Lactobacillus ginsenosidimutans/EMML 3141/ whole genome sequencing.</title>
        <authorList>
            <person name="Kim M.K."/>
            <person name="Im W.-T."/>
            <person name="Srinivasan S."/>
            <person name="Lee J.-J."/>
        </authorList>
    </citation>
    <scope>NUCLEOTIDE SEQUENCE [LARGE SCALE GENOMIC DNA]</scope>
    <source>
        <strain evidence="21">EMML 3041</strain>
    </source>
</reference>
<feature type="domain" description="PTS EIIB type-2" evidence="18">
    <location>
        <begin position="405"/>
        <end position="500"/>
    </location>
</feature>
<dbReference type="InterPro" id="IPR050893">
    <property type="entry name" value="Sugar_PTS"/>
</dbReference>
<evidence type="ECO:0000256" key="17">
    <source>
        <dbReference type="SAM" id="Phobius"/>
    </source>
</evidence>
<dbReference type="PROSITE" id="PS51104">
    <property type="entry name" value="PTS_EIIC_TYPE_2"/>
    <property type="match status" value="1"/>
</dbReference>
<evidence type="ECO:0000256" key="4">
    <source>
        <dbReference type="ARBA" id="ARBA00011909"/>
    </source>
</evidence>
<dbReference type="KEGG" id="lgn:ABM34_12510"/>
<dbReference type="InterPro" id="IPR029503">
    <property type="entry name" value="PTS_EIIB_mannitol"/>
</dbReference>
<keyword evidence="9" id="KW-0762">Sugar transport</keyword>
<evidence type="ECO:0000256" key="12">
    <source>
        <dbReference type="ARBA" id="ARBA00022692"/>
    </source>
</evidence>
<evidence type="ECO:0000256" key="8">
    <source>
        <dbReference type="ARBA" id="ARBA00022553"/>
    </source>
</evidence>
<dbReference type="RefSeq" id="WP_048706196.1">
    <property type="nucleotide sequence ID" value="NZ_CP012034.1"/>
</dbReference>
<keyword evidence="7" id="KW-1003">Cell membrane</keyword>
<dbReference type="InterPro" id="IPR036095">
    <property type="entry name" value="PTS_EIIB-like_sf"/>
</dbReference>
<dbReference type="PROSITE" id="PS51099">
    <property type="entry name" value="PTS_EIIB_TYPE_2"/>
    <property type="match status" value="1"/>
</dbReference>
<dbReference type="PANTHER" id="PTHR30181:SF2">
    <property type="entry name" value="PTS SYSTEM MANNITOL-SPECIFIC EIICBA COMPONENT"/>
    <property type="match status" value="1"/>
</dbReference>
<keyword evidence="13 17" id="KW-1133">Transmembrane helix</keyword>
<protein>
    <recommendedName>
        <fullName evidence="5">PTS system mannitol-specific EIICB component</fullName>
        <ecNumber evidence="4">2.7.1.197</ecNumber>
    </recommendedName>
    <alternativeName>
        <fullName evidence="15">EIICB-Mtl</fullName>
    </alternativeName>
</protein>
<dbReference type="Gene3D" id="3.40.50.2300">
    <property type="match status" value="2"/>
</dbReference>
<organism evidence="20 21">
    <name type="scientific">Companilactobacillus ginsenosidimutans</name>
    <dbReference type="NCBI Taxonomy" id="1007676"/>
    <lineage>
        <taxon>Bacteria</taxon>
        <taxon>Bacillati</taxon>
        <taxon>Bacillota</taxon>
        <taxon>Bacilli</taxon>
        <taxon>Lactobacillales</taxon>
        <taxon>Lactobacillaceae</taxon>
        <taxon>Companilactobacillus</taxon>
    </lineage>
</organism>
<keyword evidence="14 17" id="KW-0472">Membrane</keyword>
<evidence type="ECO:0000256" key="11">
    <source>
        <dbReference type="ARBA" id="ARBA00022683"/>
    </source>
</evidence>
<keyword evidence="11" id="KW-0598">Phosphotransferase system</keyword>
<evidence type="ECO:0000313" key="21">
    <source>
        <dbReference type="Proteomes" id="UP000036106"/>
    </source>
</evidence>
<dbReference type="CDD" id="cd05567">
    <property type="entry name" value="PTS_IIB_mannitol"/>
    <property type="match status" value="1"/>
</dbReference>
<evidence type="ECO:0000256" key="16">
    <source>
        <dbReference type="SAM" id="MobiDB-lite"/>
    </source>
</evidence>
<keyword evidence="10 20" id="KW-0808">Transferase</keyword>
<dbReference type="InterPro" id="IPR003501">
    <property type="entry name" value="PTS_EIIB_2/3"/>
</dbReference>
<dbReference type="Pfam" id="PF02302">
    <property type="entry name" value="PTS_IIB"/>
    <property type="match status" value="1"/>
</dbReference>
<feature type="transmembrane region" description="Helical" evidence="17">
    <location>
        <begin position="327"/>
        <end position="352"/>
    </location>
</feature>
<feature type="region of interest" description="Disordered" evidence="16">
    <location>
        <begin position="499"/>
        <end position="519"/>
    </location>
</feature>
<evidence type="ECO:0000256" key="3">
    <source>
        <dbReference type="ARBA" id="ARBA00004651"/>
    </source>
</evidence>
<evidence type="ECO:0000259" key="18">
    <source>
        <dbReference type="PROSITE" id="PS51099"/>
    </source>
</evidence>
<comment type="function">
    <text evidence="2">The phosphoenolpyruvate-dependent sugar phosphotransferase system (sugar PTS), a major carbohydrate active transport system, catalyzes the phosphorylation of incoming sugar substrates concomitantly with their translocation across the cell membrane. The enzyme II CmtAB PTS system is involved in D-mannitol transport.</text>
</comment>
<feature type="transmembrane region" description="Helical" evidence="17">
    <location>
        <begin position="94"/>
        <end position="124"/>
    </location>
</feature>
<evidence type="ECO:0000256" key="14">
    <source>
        <dbReference type="ARBA" id="ARBA00023136"/>
    </source>
</evidence>
<dbReference type="Pfam" id="PF02378">
    <property type="entry name" value="PTS_EIIC"/>
    <property type="match status" value="1"/>
</dbReference>
<dbReference type="EC" id="2.7.1.197" evidence="4"/>
<dbReference type="STRING" id="1007676.ABM34_12510"/>
<keyword evidence="6" id="KW-0813">Transport</keyword>
<dbReference type="PATRIC" id="fig|1007676.4.peg.2532"/>
<dbReference type="InterPro" id="IPR003352">
    <property type="entry name" value="PTS_EIIC"/>
</dbReference>
<dbReference type="NCBIfam" id="TIGR00851">
    <property type="entry name" value="mtlA"/>
    <property type="match status" value="1"/>
</dbReference>
<dbReference type="InterPro" id="IPR013011">
    <property type="entry name" value="PTS_EIIB_2"/>
</dbReference>
<keyword evidence="21" id="KW-1185">Reference proteome</keyword>
<evidence type="ECO:0000256" key="10">
    <source>
        <dbReference type="ARBA" id="ARBA00022679"/>
    </source>
</evidence>
<dbReference type="SUPFAM" id="SSF52794">
    <property type="entry name" value="PTS system IIB component-like"/>
    <property type="match status" value="2"/>
</dbReference>
<comment type="catalytic activity">
    <reaction evidence="1">
        <text>D-mannitol(out) + N(pros)-phospho-L-histidyl-[protein] = D-mannitol 1-phosphate(in) + L-histidyl-[protein]</text>
        <dbReference type="Rhea" id="RHEA:33363"/>
        <dbReference type="Rhea" id="RHEA-COMP:9745"/>
        <dbReference type="Rhea" id="RHEA-COMP:9746"/>
        <dbReference type="ChEBI" id="CHEBI:16899"/>
        <dbReference type="ChEBI" id="CHEBI:29979"/>
        <dbReference type="ChEBI" id="CHEBI:61381"/>
        <dbReference type="ChEBI" id="CHEBI:64837"/>
        <dbReference type="EC" id="2.7.1.197"/>
    </reaction>
</comment>
<evidence type="ECO:0000256" key="6">
    <source>
        <dbReference type="ARBA" id="ARBA00022448"/>
    </source>
</evidence>
<keyword evidence="12 17" id="KW-0812">Transmembrane</keyword>
<dbReference type="Proteomes" id="UP000036106">
    <property type="component" value="Chromosome"/>
</dbReference>
<feature type="transmembrane region" description="Helical" evidence="17">
    <location>
        <begin position="40"/>
        <end position="59"/>
    </location>
</feature>